<dbReference type="AlphaFoldDB" id="A0A1G5AB46"/>
<name>A0A1G5AB46_9FIRM</name>
<keyword evidence="2" id="KW-1185">Reference proteome</keyword>
<protein>
    <submittedName>
        <fullName evidence="1">Dehydratase medium subunit</fullName>
    </submittedName>
</protein>
<dbReference type="InterPro" id="IPR010254">
    <property type="entry name" value="B12-dep_deHydtase_bsu"/>
</dbReference>
<evidence type="ECO:0000313" key="1">
    <source>
        <dbReference type="EMBL" id="SCX75096.1"/>
    </source>
</evidence>
<accession>A0A1G5AB46</accession>
<organism evidence="1 2">
    <name type="scientific">Alkaliphilus peptidifermentans DSM 18978</name>
    <dbReference type="NCBI Taxonomy" id="1120976"/>
    <lineage>
        <taxon>Bacteria</taxon>
        <taxon>Bacillati</taxon>
        <taxon>Bacillota</taxon>
        <taxon>Clostridia</taxon>
        <taxon>Peptostreptococcales</taxon>
        <taxon>Natronincolaceae</taxon>
        <taxon>Alkaliphilus</taxon>
    </lineage>
</organism>
<sequence>MKMNDGRPIPSIHVYYSSLIEDTSIFNQLLYGIEEEGIPFNLQGKEEASAIKLSYLAAQNSTLDVGVGVGEAGEVILHYTKLNKDKPLFQIHLKEDVKKLRNLGANGARLVKGLPFKELEAVDVEYIGVQEKISKEEVALIVSQVLNVIKKMNS</sequence>
<dbReference type="SUPFAM" id="SSF52968">
    <property type="entry name" value="B12-dependent dehydatase associated subunit"/>
    <property type="match status" value="1"/>
</dbReference>
<dbReference type="Gene3D" id="3.40.50.10150">
    <property type="entry name" value="B12-dependent dehydatase associated subunit"/>
    <property type="match status" value="1"/>
</dbReference>
<dbReference type="EMBL" id="FMUS01000001">
    <property type="protein sequence ID" value="SCX75096.1"/>
    <property type="molecule type" value="Genomic_DNA"/>
</dbReference>
<proteinExistence type="predicted"/>
<reference evidence="1 2" key="1">
    <citation type="submission" date="2016-10" db="EMBL/GenBank/DDBJ databases">
        <authorList>
            <person name="de Groot N.N."/>
        </authorList>
    </citation>
    <scope>NUCLEOTIDE SEQUENCE [LARGE SCALE GENOMIC DNA]</scope>
    <source>
        <strain evidence="1 2">DSM 18978</strain>
    </source>
</reference>
<dbReference type="InterPro" id="IPR003208">
    <property type="entry name" value="Dehydtase/Dehydtase_re"/>
</dbReference>
<gene>
    <name evidence="1" type="ORF">SAMN03080606_00024</name>
</gene>
<evidence type="ECO:0000313" key="2">
    <source>
        <dbReference type="Proteomes" id="UP000198636"/>
    </source>
</evidence>
<dbReference type="Proteomes" id="UP000198636">
    <property type="component" value="Unassembled WGS sequence"/>
</dbReference>
<dbReference type="Pfam" id="PF02288">
    <property type="entry name" value="Dehydratase_MU"/>
    <property type="match status" value="1"/>
</dbReference>
<dbReference type="STRING" id="1120976.SAMN03080606_00024"/>